<evidence type="ECO:0000256" key="2">
    <source>
        <dbReference type="SAM" id="Phobius"/>
    </source>
</evidence>
<evidence type="ECO:0000313" key="4">
    <source>
        <dbReference type="Proteomes" id="UP000433577"/>
    </source>
</evidence>
<keyword evidence="2" id="KW-0812">Transmembrane</keyword>
<keyword evidence="2" id="KW-1133">Transmembrane helix</keyword>
<sequence>MLDFVCFLFWNLALLGAVQLACWLIRCARPDLTPHGTRIFLGLMTIALAFDTALTFLVFADAGGPWRMHNPSETYGERASAYVLAALLALMLARYLKQRETRQPRQPAQGPVEIETSPYSKSTLPM</sequence>
<feature type="transmembrane region" description="Helical" evidence="2">
    <location>
        <begin position="39"/>
        <end position="59"/>
    </location>
</feature>
<dbReference type="Proteomes" id="UP000433577">
    <property type="component" value="Chromosome 1"/>
</dbReference>
<organism evidence="3 4">
    <name type="scientific">Paraburkholderia acidisoli</name>
    <dbReference type="NCBI Taxonomy" id="2571748"/>
    <lineage>
        <taxon>Bacteria</taxon>
        <taxon>Pseudomonadati</taxon>
        <taxon>Pseudomonadota</taxon>
        <taxon>Betaproteobacteria</taxon>
        <taxon>Burkholderiales</taxon>
        <taxon>Burkholderiaceae</taxon>
        <taxon>Paraburkholderia</taxon>
    </lineage>
</organism>
<dbReference type="OrthoDB" id="9007851at2"/>
<feature type="transmembrane region" description="Helical" evidence="2">
    <location>
        <begin position="79"/>
        <end position="96"/>
    </location>
</feature>
<name>A0A7Z2GI42_9BURK</name>
<evidence type="ECO:0000256" key="1">
    <source>
        <dbReference type="SAM" id="MobiDB-lite"/>
    </source>
</evidence>
<dbReference type="EMBL" id="CP046913">
    <property type="protein sequence ID" value="QGZ62220.1"/>
    <property type="molecule type" value="Genomic_DNA"/>
</dbReference>
<dbReference type="AlphaFoldDB" id="A0A7Z2GI42"/>
<evidence type="ECO:0000313" key="3">
    <source>
        <dbReference type="EMBL" id="QGZ62220.1"/>
    </source>
</evidence>
<gene>
    <name evidence="3" type="ORF">FAZ98_11045</name>
</gene>
<protein>
    <submittedName>
        <fullName evidence="3">Uncharacterized protein</fullName>
    </submittedName>
</protein>
<dbReference type="RefSeq" id="WP_158951248.1">
    <property type="nucleotide sequence ID" value="NZ_CP046913.1"/>
</dbReference>
<accession>A0A7Z2GI42</accession>
<proteinExistence type="predicted"/>
<keyword evidence="2" id="KW-0472">Membrane</keyword>
<reference evidence="3 4" key="1">
    <citation type="submission" date="2019-12" db="EMBL/GenBank/DDBJ databases">
        <title>Paraburkholderia acidiphila 7Q-K02 sp. nov and Paraburkholderia acidisoli DHF22 sp. nov., two strains isolated from forest soil.</title>
        <authorList>
            <person name="Gao Z."/>
            <person name="Qiu L."/>
        </authorList>
    </citation>
    <scope>NUCLEOTIDE SEQUENCE [LARGE SCALE GENOMIC DNA]</scope>
    <source>
        <strain evidence="3 4">DHF22</strain>
    </source>
</reference>
<feature type="compositionally biased region" description="Polar residues" evidence="1">
    <location>
        <begin position="117"/>
        <end position="126"/>
    </location>
</feature>
<dbReference type="KEGG" id="pacs:FAZ98_11045"/>
<keyword evidence="4" id="KW-1185">Reference proteome</keyword>
<feature type="region of interest" description="Disordered" evidence="1">
    <location>
        <begin position="101"/>
        <end position="126"/>
    </location>
</feature>
<feature type="transmembrane region" description="Helical" evidence="2">
    <location>
        <begin position="7"/>
        <end position="27"/>
    </location>
</feature>